<evidence type="ECO:0000256" key="2">
    <source>
        <dbReference type="ARBA" id="ARBA00008205"/>
    </source>
</evidence>
<dbReference type="SUPFAM" id="SSF51971">
    <property type="entry name" value="Nucleotide-binding domain"/>
    <property type="match status" value="2"/>
</dbReference>
<keyword evidence="6 9" id="KW-0067">ATP-binding</keyword>
<dbReference type="InterPro" id="IPR019591">
    <property type="entry name" value="Mrp/NBP35_ATP-bd"/>
</dbReference>
<dbReference type="PANTHER" id="PTHR42961:SF2">
    <property type="entry name" value="IRON-SULFUR PROTEIN NUBPL"/>
    <property type="match status" value="1"/>
</dbReference>
<reference evidence="12 13" key="1">
    <citation type="submission" date="2018-06" db="EMBL/GenBank/DDBJ databases">
        <authorList>
            <consortium name="Pathogen Informatics"/>
            <person name="Doyle S."/>
        </authorList>
    </citation>
    <scope>NUCLEOTIDE SEQUENCE [LARGE SCALE GENOMIC DNA]</scope>
    <source>
        <strain evidence="12 13">NCTC1934</strain>
    </source>
</reference>
<evidence type="ECO:0000256" key="6">
    <source>
        <dbReference type="ARBA" id="ARBA00022840"/>
    </source>
</evidence>
<evidence type="ECO:0000259" key="10">
    <source>
        <dbReference type="Pfam" id="PF01883"/>
    </source>
</evidence>
<keyword evidence="3 9" id="KW-0479">Metal-binding</keyword>
<dbReference type="SUPFAM" id="SSF117916">
    <property type="entry name" value="Fe-S cluster assembly (FSCA) domain-like"/>
    <property type="match status" value="1"/>
</dbReference>
<dbReference type="InterPro" id="IPR044304">
    <property type="entry name" value="NUBPL-like"/>
</dbReference>
<proteinExistence type="inferred from homology"/>
<dbReference type="EMBL" id="UGRY01000005">
    <property type="protein sequence ID" value="SUD48440.1"/>
    <property type="molecule type" value="Genomic_DNA"/>
</dbReference>
<evidence type="ECO:0000256" key="3">
    <source>
        <dbReference type="ARBA" id="ARBA00022723"/>
    </source>
</evidence>
<keyword evidence="12" id="KW-0560">Oxidoreductase</keyword>
<dbReference type="InterPro" id="IPR023753">
    <property type="entry name" value="FAD/NAD-binding_dom"/>
</dbReference>
<feature type="domain" description="MIP18 family-like" evidence="10">
    <location>
        <begin position="470"/>
        <end position="541"/>
    </location>
</feature>
<dbReference type="AlphaFoldDB" id="A0A379JJ21"/>
<feature type="binding site" evidence="9">
    <location>
        <begin position="583"/>
        <end position="590"/>
    </location>
    <ligand>
        <name>ATP</name>
        <dbReference type="ChEBI" id="CHEBI:30616"/>
    </ligand>
</feature>
<dbReference type="Pfam" id="PF10609">
    <property type="entry name" value="ParA"/>
    <property type="match status" value="1"/>
</dbReference>
<accession>A0A379JJ21</accession>
<dbReference type="GO" id="GO:0016887">
    <property type="term" value="F:ATP hydrolysis activity"/>
    <property type="evidence" value="ECO:0007669"/>
    <property type="project" value="UniProtKB-UniRule"/>
</dbReference>
<keyword evidence="7 9" id="KW-0408">Iron</keyword>
<dbReference type="InterPro" id="IPR033756">
    <property type="entry name" value="YlxH/NBP35"/>
</dbReference>
<dbReference type="SUPFAM" id="SSF52540">
    <property type="entry name" value="P-loop containing nucleoside triphosphate hydrolases"/>
    <property type="match status" value="1"/>
</dbReference>
<dbReference type="InterPro" id="IPR027417">
    <property type="entry name" value="P-loop_NTPase"/>
</dbReference>
<keyword evidence="4 9" id="KW-0547">Nucleotide-binding</keyword>
<dbReference type="GO" id="GO:0140663">
    <property type="term" value="F:ATP-dependent FeS chaperone activity"/>
    <property type="evidence" value="ECO:0007669"/>
    <property type="project" value="InterPro"/>
</dbReference>
<dbReference type="Gene3D" id="3.50.50.60">
    <property type="entry name" value="FAD/NAD(P)-binding domain"/>
    <property type="match status" value="1"/>
</dbReference>
<evidence type="ECO:0000313" key="12">
    <source>
        <dbReference type="EMBL" id="SUD48440.1"/>
    </source>
</evidence>
<dbReference type="GO" id="GO:0016226">
    <property type="term" value="P:iron-sulfur cluster assembly"/>
    <property type="evidence" value="ECO:0007669"/>
    <property type="project" value="InterPro"/>
</dbReference>
<keyword evidence="5 9" id="KW-0378">Hydrolase</keyword>
<organism evidence="12 13">
    <name type="scientific">Nocardia otitidiscaviarum</name>
    <dbReference type="NCBI Taxonomy" id="1823"/>
    <lineage>
        <taxon>Bacteria</taxon>
        <taxon>Bacillati</taxon>
        <taxon>Actinomycetota</taxon>
        <taxon>Actinomycetes</taxon>
        <taxon>Mycobacteriales</taxon>
        <taxon>Nocardiaceae</taxon>
        <taxon>Nocardia</taxon>
    </lineage>
</organism>
<dbReference type="OrthoDB" id="289202at2"/>
<dbReference type="Gene3D" id="3.40.50.300">
    <property type="entry name" value="P-loop containing nucleotide triphosphate hydrolases"/>
    <property type="match status" value="1"/>
</dbReference>
<dbReference type="STRING" id="1406858.GCA_000710895_03985"/>
<dbReference type="InterPro" id="IPR036188">
    <property type="entry name" value="FAD/NAD-bd_sf"/>
</dbReference>
<keyword evidence="8 9" id="KW-0411">Iron-sulfur</keyword>
<evidence type="ECO:0000256" key="9">
    <source>
        <dbReference type="HAMAP-Rule" id="MF_02040"/>
    </source>
</evidence>
<comment type="function">
    <text evidence="9">Binds and transfers iron-sulfur (Fe-S) clusters to target apoproteins. Can hydrolyze ATP.</text>
</comment>
<evidence type="ECO:0000313" key="13">
    <source>
        <dbReference type="Proteomes" id="UP000255467"/>
    </source>
</evidence>
<protein>
    <recommendedName>
        <fullName evidence="9">Iron-sulfur cluster carrier protein</fullName>
    </recommendedName>
</protein>
<evidence type="ECO:0000256" key="4">
    <source>
        <dbReference type="ARBA" id="ARBA00022741"/>
    </source>
</evidence>
<evidence type="ECO:0000256" key="7">
    <source>
        <dbReference type="ARBA" id="ARBA00023004"/>
    </source>
</evidence>
<dbReference type="CDD" id="cd02037">
    <property type="entry name" value="Mrp_NBP35"/>
    <property type="match status" value="1"/>
</dbReference>
<name>A0A379JJ21_9NOCA</name>
<evidence type="ECO:0000256" key="8">
    <source>
        <dbReference type="ARBA" id="ARBA00023014"/>
    </source>
</evidence>
<feature type="domain" description="FAD/NAD(P)-binding" evidence="11">
    <location>
        <begin position="10"/>
        <end position="176"/>
    </location>
</feature>
<dbReference type="InterPro" id="IPR002744">
    <property type="entry name" value="MIP18-like"/>
</dbReference>
<evidence type="ECO:0000256" key="1">
    <source>
        <dbReference type="ARBA" id="ARBA00007352"/>
    </source>
</evidence>
<dbReference type="PROSITE" id="PS01215">
    <property type="entry name" value="MRP"/>
    <property type="match status" value="1"/>
</dbReference>
<dbReference type="HAMAP" id="MF_02040">
    <property type="entry name" value="Mrp_NBP35"/>
    <property type="match status" value="1"/>
</dbReference>
<dbReference type="Gene3D" id="3.40.50.720">
    <property type="entry name" value="NAD(P)-binding Rossmann-like Domain"/>
    <property type="match status" value="1"/>
</dbReference>
<dbReference type="GO" id="GO:0016491">
    <property type="term" value="F:oxidoreductase activity"/>
    <property type="evidence" value="ECO:0007669"/>
    <property type="project" value="UniProtKB-KW"/>
</dbReference>
<evidence type="ECO:0000259" key="11">
    <source>
        <dbReference type="Pfam" id="PF07992"/>
    </source>
</evidence>
<evidence type="ECO:0000256" key="5">
    <source>
        <dbReference type="ARBA" id="ARBA00022801"/>
    </source>
</evidence>
<sequence>MNAANRPLRVGIVGAGPAGIYAADALMKSDAPAGFDGVSIDLYERMPAPFGLIRYGVAPDHPRIKGIITALHKVLDKPQVRLLGNIDYGVDITLDDLRGFYDAVIFSTGANADRALDIPGIDLDGSYGAADFVSWYDGHPDVPRTWPLDAQKVAVLGVGNVALDVARVLAKTGDELLPTEIPPNVYEGLKANQALEVHVFGRRGPAQAKFTPLELRELDHSPTIEVIVDPSDIDYDEGSEAARRHSKQVDMICNTLEQWAIRDVGDRPHKLFLHFFESPAEILGSGGKVVGLRTERTQLDGTGNCKGTGEYKDWDIQAVYRAVGYLSQNIPALPFDEQAGTVPNEAGRVLVDEGADGAARYLPQTYVTGWIKRGPVGLIGHTKGDANETIACLLDDVKDFTPAANPDPEAVTAFLEDKGIPFTTWAGWYRLDAHERALGEPEGRERVKVVEREDMLRASGVAVAPAVETAAILGALAGVHDPEINRPITELDMVAGVDIAPGNRVTVRVLLTVAGCPMRARLTRDIEAAVLSVPGTASVTVDFGVMTDTQRATLRQRLRGGDTPVIPFAQPGNRTRVYALASGKGGVGKSSVTVNLATVLARRGLRVGILDADIHGHSIPSMMGSTATPTQVDRMIMPPTAHGVRLISIAMFVSDNEPVVWRGPMLHRVLNQFLADVYWSDLDVLLIDLPPGTGDIAISLAQLLPTAEMIVVTTPQHTAARIAERAGAVATQTGQRVAGVIENMSWYEGPDGTRHLLFGSGGAEDVSARLTDILGADCPVLARIPLDPDVCAAGDEGIPMVLTHPESAAAQAISVLANRLDARRTRLAGQRLAVAPV</sequence>
<dbReference type="GO" id="GO:0051539">
    <property type="term" value="F:4 iron, 4 sulfur cluster binding"/>
    <property type="evidence" value="ECO:0007669"/>
    <property type="project" value="TreeGrafter"/>
</dbReference>
<comment type="similarity">
    <text evidence="2">In the C-terminal section; belongs to the Mrp/NBP35 ATP-binding proteins family.</text>
</comment>
<comment type="subunit">
    <text evidence="9">Homodimer.</text>
</comment>
<dbReference type="Pfam" id="PF07992">
    <property type="entry name" value="Pyr_redox_2"/>
    <property type="match status" value="1"/>
</dbReference>
<dbReference type="InterPro" id="IPR000808">
    <property type="entry name" value="Mrp-like_CS"/>
</dbReference>
<dbReference type="Gene3D" id="3.30.300.130">
    <property type="entry name" value="Fe-S cluster assembly (FSCA)"/>
    <property type="match status" value="1"/>
</dbReference>
<dbReference type="PANTHER" id="PTHR42961">
    <property type="entry name" value="IRON-SULFUR PROTEIN NUBPL"/>
    <property type="match status" value="1"/>
</dbReference>
<dbReference type="GO" id="GO:0046872">
    <property type="term" value="F:metal ion binding"/>
    <property type="evidence" value="ECO:0007669"/>
    <property type="project" value="UniProtKB-KW"/>
</dbReference>
<dbReference type="InterPro" id="IPR034904">
    <property type="entry name" value="FSCA_dom_sf"/>
</dbReference>
<gene>
    <name evidence="12" type="primary">fprA_4</name>
    <name evidence="12" type="ORF">NCTC1934_05775</name>
</gene>
<comment type="similarity">
    <text evidence="9">Belongs to the Mrp/NBP35 ATP-binding proteins family.</text>
</comment>
<keyword evidence="13" id="KW-1185">Reference proteome</keyword>
<dbReference type="PRINTS" id="PR00419">
    <property type="entry name" value="ADXRDTASE"/>
</dbReference>
<dbReference type="FunFam" id="3.40.50.300:FF:000304">
    <property type="entry name" value="Iron-sulfur cluster carrier protein"/>
    <property type="match status" value="1"/>
</dbReference>
<comment type="similarity">
    <text evidence="1">In the N-terminal section; belongs to the MIP18 family.</text>
</comment>
<dbReference type="GO" id="GO:0005524">
    <property type="term" value="F:ATP binding"/>
    <property type="evidence" value="ECO:0007669"/>
    <property type="project" value="UniProtKB-UniRule"/>
</dbReference>
<dbReference type="Pfam" id="PF01883">
    <property type="entry name" value="FeS_assembly_P"/>
    <property type="match status" value="1"/>
</dbReference>
<dbReference type="Proteomes" id="UP000255467">
    <property type="component" value="Unassembled WGS sequence"/>
</dbReference>